<sequence>MLVDAKDCNDSCKLPTAKVSKAKHSNRLVIFDGEQRQVTVSNVLYAEYLAHKLTLVLHLKKKGEMLKYTN</sequence>
<dbReference type="EMBL" id="QLLG01000251">
    <property type="protein sequence ID" value="RMX65396.1"/>
    <property type="molecule type" value="Genomic_DNA"/>
</dbReference>
<evidence type="ECO:0000313" key="2">
    <source>
        <dbReference type="Proteomes" id="UP000282087"/>
    </source>
</evidence>
<accession>A0A3M6VIR8</accession>
<keyword evidence="2" id="KW-1185">Reference proteome</keyword>
<dbReference type="Proteomes" id="UP000282087">
    <property type="component" value="Unassembled WGS sequence"/>
</dbReference>
<comment type="caution">
    <text evidence="1">The sequence shown here is derived from an EMBL/GenBank/DDBJ whole genome shotgun (WGS) entry which is preliminary data.</text>
</comment>
<name>A0A3M6VIR8_9STRA</name>
<dbReference type="AlphaFoldDB" id="A0A3M6VIR8"/>
<gene>
    <name evidence="1" type="ORF">DD238_006906</name>
</gene>
<organism evidence="1 2">
    <name type="scientific">Peronospora effusa</name>
    <dbReference type="NCBI Taxonomy" id="542832"/>
    <lineage>
        <taxon>Eukaryota</taxon>
        <taxon>Sar</taxon>
        <taxon>Stramenopiles</taxon>
        <taxon>Oomycota</taxon>
        <taxon>Peronosporomycetes</taxon>
        <taxon>Peronosporales</taxon>
        <taxon>Peronosporaceae</taxon>
        <taxon>Peronospora</taxon>
    </lineage>
</organism>
<evidence type="ECO:0000313" key="1">
    <source>
        <dbReference type="EMBL" id="RMX65396.1"/>
    </source>
</evidence>
<proteinExistence type="predicted"/>
<protein>
    <submittedName>
        <fullName evidence="1">Uncharacterized protein</fullName>
    </submittedName>
</protein>
<reference evidence="1 2" key="1">
    <citation type="submission" date="2018-06" db="EMBL/GenBank/DDBJ databases">
        <title>Comparative genomics of downy mildews reveals potential adaptations to biotrophy.</title>
        <authorList>
            <person name="Fletcher K."/>
            <person name="Klosterman S.J."/>
            <person name="Derevnina L."/>
            <person name="Martin F."/>
            <person name="Koike S."/>
            <person name="Reyes Chin-Wo S."/>
            <person name="Mou B."/>
            <person name="Michelmore R."/>
        </authorList>
    </citation>
    <scope>NUCLEOTIDE SEQUENCE [LARGE SCALE GENOMIC DNA]</scope>
    <source>
        <strain evidence="1 2">R14</strain>
    </source>
</reference>